<dbReference type="PANTHER" id="PTHR43103:SF5">
    <property type="entry name" value="4-EPIMERASE, PUTATIVE (AFU_ORTHOLOGUE AFUA_7G00360)-RELATED"/>
    <property type="match status" value="1"/>
</dbReference>
<dbReference type="Gene3D" id="3.40.50.720">
    <property type="entry name" value="NAD(P)-binding Rossmann-like Domain"/>
    <property type="match status" value="1"/>
</dbReference>
<comment type="caution">
    <text evidence="5">The sequence shown here is derived from an EMBL/GenBank/DDBJ whole genome shotgun (WGS) entry which is preliminary data.</text>
</comment>
<proteinExistence type="inferred from homology"/>
<keyword evidence="3" id="KW-0520">NAD</keyword>
<evidence type="ECO:0000256" key="2">
    <source>
        <dbReference type="ARBA" id="ARBA00023002"/>
    </source>
</evidence>
<dbReference type="PANTHER" id="PTHR43103">
    <property type="entry name" value="NUCLEOSIDE-DIPHOSPHATE-SUGAR EPIMERASE"/>
    <property type="match status" value="1"/>
</dbReference>
<reference evidence="5 6" key="1">
    <citation type="submission" date="2021-07" db="EMBL/GenBank/DDBJ databases">
        <title>Paenibacillus radiodurans sp. nov., isolated from the southeastern edge of Tengger Desert.</title>
        <authorList>
            <person name="Zhang G."/>
        </authorList>
    </citation>
    <scope>NUCLEOTIDE SEQUENCE [LARGE SCALE GENOMIC DNA]</scope>
    <source>
        <strain evidence="5 6">CCM 7311</strain>
    </source>
</reference>
<dbReference type="InterPro" id="IPR001509">
    <property type="entry name" value="Epimerase_deHydtase"/>
</dbReference>
<dbReference type="Proteomes" id="UP001519887">
    <property type="component" value="Unassembled WGS sequence"/>
</dbReference>
<keyword evidence="2" id="KW-0560">Oxidoreductase</keyword>
<evidence type="ECO:0000259" key="4">
    <source>
        <dbReference type="Pfam" id="PF01370"/>
    </source>
</evidence>
<dbReference type="InterPro" id="IPR036291">
    <property type="entry name" value="NAD(P)-bd_dom_sf"/>
</dbReference>
<comment type="similarity">
    <text evidence="1">Belongs to the NAD(P)-dependent epimerase/dehydratase family.</text>
</comment>
<protein>
    <submittedName>
        <fullName evidence="5">NAD(P)-dependent oxidoreductase</fullName>
    </submittedName>
</protein>
<name>A0ABS7CGZ3_9BACL</name>
<accession>A0ABS7CGZ3</accession>
<organism evidence="5 6">
    <name type="scientific">Paenibacillus sepulcri</name>
    <dbReference type="NCBI Taxonomy" id="359917"/>
    <lineage>
        <taxon>Bacteria</taxon>
        <taxon>Bacillati</taxon>
        <taxon>Bacillota</taxon>
        <taxon>Bacilli</taxon>
        <taxon>Bacillales</taxon>
        <taxon>Paenibacillaceae</taxon>
        <taxon>Paenibacillus</taxon>
    </lineage>
</organism>
<feature type="domain" description="NAD-dependent epimerase/dehydratase" evidence="4">
    <location>
        <begin position="4"/>
        <end position="215"/>
    </location>
</feature>
<dbReference type="EMBL" id="JAHZIK010002084">
    <property type="protein sequence ID" value="MBW7460206.1"/>
    <property type="molecule type" value="Genomic_DNA"/>
</dbReference>
<dbReference type="CDD" id="cd08946">
    <property type="entry name" value="SDR_e"/>
    <property type="match status" value="1"/>
</dbReference>
<evidence type="ECO:0000256" key="3">
    <source>
        <dbReference type="ARBA" id="ARBA00023027"/>
    </source>
</evidence>
<gene>
    <name evidence="5" type="ORF">K0U00_39705</name>
</gene>
<evidence type="ECO:0000313" key="5">
    <source>
        <dbReference type="EMBL" id="MBW7460206.1"/>
    </source>
</evidence>
<evidence type="ECO:0000313" key="6">
    <source>
        <dbReference type="Proteomes" id="UP001519887"/>
    </source>
</evidence>
<feature type="non-terminal residue" evidence="5">
    <location>
        <position position="231"/>
    </location>
</feature>
<evidence type="ECO:0000256" key="1">
    <source>
        <dbReference type="ARBA" id="ARBA00007637"/>
    </source>
</evidence>
<sequence>MMNVAVTGASGKLGHAVVEHLLREGHQVTALDERRSDKLRCKQIRVDLKDLGQVIGGMSGTDALIHLAAIPAPVSYTHEYIFSNNVISTYNVLEAASVLGIRKAVIGSSESSYGFAWAPSPFDPRYVPVDESHPQLPQECYGLSKVVNEQTGDMFNRRNGMQVLSLRFSTIIRPEEYRAMEASIRTPERHKRTLWSYIDIRDAAAACLASLQAENCGSASLNITAPDTLSD</sequence>
<keyword evidence="6" id="KW-1185">Reference proteome</keyword>
<dbReference type="SUPFAM" id="SSF51735">
    <property type="entry name" value="NAD(P)-binding Rossmann-fold domains"/>
    <property type="match status" value="1"/>
</dbReference>
<dbReference type="Pfam" id="PF01370">
    <property type="entry name" value="Epimerase"/>
    <property type="match status" value="1"/>
</dbReference>